<protein>
    <submittedName>
        <fullName evidence="1">Uncharacterized protein</fullName>
    </submittedName>
</protein>
<dbReference type="KEGG" id="tbw:NCTC13354_00919"/>
<accession>A0A448PE76</accession>
<evidence type="ECO:0000313" key="2">
    <source>
        <dbReference type="Proteomes" id="UP000269542"/>
    </source>
</evidence>
<proteinExistence type="predicted"/>
<dbReference type="OrthoDB" id="5198499at2"/>
<dbReference type="RefSeq" id="WP_126416349.1">
    <property type="nucleotide sequence ID" value="NZ_LR134476.1"/>
</dbReference>
<dbReference type="AlphaFoldDB" id="A0A448PE76"/>
<keyword evidence="2" id="KW-1185">Reference proteome</keyword>
<gene>
    <name evidence="1" type="ORF">NCTC13354_00919</name>
</gene>
<dbReference type="EMBL" id="LR134476">
    <property type="protein sequence ID" value="VEI13208.1"/>
    <property type="molecule type" value="Genomic_DNA"/>
</dbReference>
<reference evidence="1 2" key="1">
    <citation type="submission" date="2018-12" db="EMBL/GenBank/DDBJ databases">
        <authorList>
            <consortium name="Pathogen Informatics"/>
        </authorList>
    </citation>
    <scope>NUCLEOTIDE SEQUENCE [LARGE SCALE GENOMIC DNA]</scope>
    <source>
        <strain evidence="1 2">NCTC13354</strain>
    </source>
</reference>
<sequence length="179" mass="19636">MLNNNPLTDLMRPTSVPESWRWATVVQTNPVRVRLDGDTEPLLATPDCLVPVSVGDRVRVHMLHRRMTIAGKLYRGSPDPGSIVIGGTAYATSGTIRIPAFTWAFQQPPVYATTVHMPIPYMPPDGWSFQFHMAGSTGFTFLQNIGPGVSNGGVYCRLVQFGNASTTAAHLARWQLVKN</sequence>
<name>A0A448PE76_9ACTO</name>
<evidence type="ECO:0000313" key="1">
    <source>
        <dbReference type="EMBL" id="VEI13208.1"/>
    </source>
</evidence>
<organism evidence="1 2">
    <name type="scientific">Trueperella bialowiezensis</name>
    <dbReference type="NCBI Taxonomy" id="312285"/>
    <lineage>
        <taxon>Bacteria</taxon>
        <taxon>Bacillati</taxon>
        <taxon>Actinomycetota</taxon>
        <taxon>Actinomycetes</taxon>
        <taxon>Actinomycetales</taxon>
        <taxon>Actinomycetaceae</taxon>
        <taxon>Trueperella</taxon>
    </lineage>
</organism>
<dbReference type="Proteomes" id="UP000269542">
    <property type="component" value="Chromosome"/>
</dbReference>